<dbReference type="InterPro" id="IPR050557">
    <property type="entry name" value="RTX_toxin/Mannuronan_C5-epim"/>
</dbReference>
<dbReference type="InterPro" id="IPR001343">
    <property type="entry name" value="Hemolysn_Ca-bd"/>
</dbReference>
<dbReference type="InterPro" id="IPR015919">
    <property type="entry name" value="Cadherin-like_sf"/>
</dbReference>
<dbReference type="Gene3D" id="2.160.20.160">
    <property type="match status" value="1"/>
</dbReference>
<evidence type="ECO:0000313" key="7">
    <source>
        <dbReference type="Proteomes" id="UP000190837"/>
    </source>
</evidence>
<dbReference type="SUPFAM" id="SSF51120">
    <property type="entry name" value="beta-Roll"/>
    <property type="match status" value="7"/>
</dbReference>
<evidence type="ECO:0000313" key="6">
    <source>
        <dbReference type="EMBL" id="SAM61744.1"/>
    </source>
</evidence>
<dbReference type="InterPro" id="IPR013783">
    <property type="entry name" value="Ig-like_fold"/>
</dbReference>
<dbReference type="GO" id="GO:0016020">
    <property type="term" value="C:membrane"/>
    <property type="evidence" value="ECO:0007669"/>
    <property type="project" value="InterPro"/>
</dbReference>
<gene>
    <name evidence="6" type="ORF">CHUV0807_0936</name>
</gene>
<dbReference type="PANTHER" id="PTHR38340:SF1">
    <property type="entry name" value="S-LAYER PROTEIN"/>
    <property type="match status" value="1"/>
</dbReference>
<dbReference type="InterPro" id="IPR018511">
    <property type="entry name" value="Hemolysin-typ_Ca-bd_CS"/>
</dbReference>
<keyword evidence="2" id="KW-0964">Secreted</keyword>
<keyword evidence="6" id="KW-0378">Hydrolase</keyword>
<feature type="domain" description="Dystroglycan-type cadherin-like" evidence="5">
    <location>
        <begin position="1367"/>
        <end position="1462"/>
    </location>
</feature>
<keyword evidence="4" id="KW-0812">Transmembrane</keyword>
<keyword evidence="4" id="KW-0472">Membrane</keyword>
<dbReference type="SMART" id="SM00736">
    <property type="entry name" value="CADG"/>
    <property type="match status" value="2"/>
</dbReference>
<feature type="domain" description="Dystroglycan-type cadherin-like" evidence="5">
    <location>
        <begin position="1463"/>
        <end position="1561"/>
    </location>
</feature>
<dbReference type="PROSITE" id="PS00330">
    <property type="entry name" value="HEMOLYSIN_CALCIUM"/>
    <property type="match status" value="10"/>
</dbReference>
<evidence type="ECO:0000256" key="3">
    <source>
        <dbReference type="ARBA" id="ARBA00022837"/>
    </source>
</evidence>
<dbReference type="Pfam" id="PF00353">
    <property type="entry name" value="HemolysinCabind"/>
    <property type="match status" value="16"/>
</dbReference>
<evidence type="ECO:0000256" key="2">
    <source>
        <dbReference type="ARBA" id="ARBA00022525"/>
    </source>
</evidence>
<dbReference type="Pfam" id="PF05345">
    <property type="entry name" value="He_PIG"/>
    <property type="match status" value="2"/>
</dbReference>
<organism evidence="6 7">
    <name type="scientific">Cardiobacterium hominis</name>
    <dbReference type="NCBI Taxonomy" id="2718"/>
    <lineage>
        <taxon>Bacteria</taxon>
        <taxon>Pseudomonadati</taxon>
        <taxon>Pseudomonadota</taxon>
        <taxon>Gammaproteobacteria</taxon>
        <taxon>Cardiobacteriales</taxon>
        <taxon>Cardiobacteriaceae</taxon>
        <taxon>Cardiobacterium</taxon>
    </lineage>
</organism>
<dbReference type="EC" id="3.1.3.1" evidence="6"/>
<dbReference type="InterPro" id="IPR011049">
    <property type="entry name" value="Serralysin-like_metalloprot_C"/>
</dbReference>
<dbReference type="PRINTS" id="PR00313">
    <property type="entry name" value="CABNDNGRPT"/>
</dbReference>
<dbReference type="GO" id="GO:0005576">
    <property type="term" value="C:extracellular region"/>
    <property type="evidence" value="ECO:0007669"/>
    <property type="project" value="UniProtKB-SubCell"/>
</dbReference>
<dbReference type="Gene3D" id="2.60.40.10">
    <property type="entry name" value="Immunoglobulins"/>
    <property type="match status" value="2"/>
</dbReference>
<dbReference type="GO" id="GO:0004035">
    <property type="term" value="F:alkaline phosphatase activity"/>
    <property type="evidence" value="ECO:0007669"/>
    <property type="project" value="UniProtKB-EC"/>
</dbReference>
<evidence type="ECO:0000259" key="5">
    <source>
        <dbReference type="SMART" id="SM00736"/>
    </source>
</evidence>
<keyword evidence="3" id="KW-0106">Calcium</keyword>
<sequence>MSNKVANTIYAIFEREEWEKVANIYAHNGYANQSYKEGDITLGNISKAQVVINTMDITRASKALGSTVEYGTKVASGALDLIYVSIKVIRYSTDDKQLTTFDNQLELSDGLSILSGGMALAGAAGVAIATPIALGMAALGAAYYVYQSKSENEKITFDKFIHGYERTAMDAFINANWDPEDKGTYHLLNVSQGGAQTLRWVISAIENLKSVNPDHDFINKITPNNYGDKSLDYVYSEGDYKNIKGLREPKGDKILNEYHIKFIYNYPDAVLRDMKDWEKNGESDKVSAYIHALEQVNPIVIVNPKNPIQAKSIADVGEDWIKLRTWLVMEHMLNTAIQRYGDVGNNLSDVINRINTDSPVAERMYKSLIQRVQTIRSEYGIDIDAPLEVRDLLSNQSFMQHSNEAREAHQITFAGDQIDTEISGSSRHDVLVGRSKSDTLLGGEGNDFLFGGKGDDHLKGGSGRNLLNGGEGRDFYYFNTADGDFDDTIIDSDGKGQLIIDGESLLGHFFDPKEGAANVWTAKIGDYDWQAVLTDNGDLILHTLQGNHRISIPGWKAMGDRGLEIILREYNSTIDPSVNMTLLGDWRTRIMGEEYIPDNVERKYYGQYDWNHWYERNPNGAIDTPYGVAEKDFDDVINGMRTKVNKLKIYGFGGDDALGGSEGNDYIYGGEGRDLIAGAGGKDLLDGGAGDDFIFSNTRLYASERILPNERWKMPDNGIEEIFAGRTWGVYKTSAGEWRISGIYQQTDDTGDEGDRLFGGSGSDWIYGSNLGDYIYGDRNHDMTLPQIEQHGNDDIVGLGGDDIIEGNGGDDTIYGDGYTQIDDRKYVNPKNHGQDTLAGGYGNDDIIGGGNDDTIYGGAGDDELYGDQGIGIFSESEVDYLSNEFQGVDSIYGDSGNDKIMGGGNGDKLHGGAGNDRIWGDYGRPKATSRAFGNDKIWGDEGEDEINGGYGIDTIYGGAHNDILRGGAGVDYLYGDDGNDDMYGDGDYCPPELEDMDYMEGGSGNDAMSGCGGDGDELHGGDGDDKIYGKLSYDKGDDGVNHLFGEKGKDRLFGAGNTDYIYGGEDNDELVGYAGDDYLFGNTGDDKIWGDEESTALINPYGITGKDRISGGAGNDYLDGGNGRDIVHGDEGNDIVLGSFGDDDVFGDDGDDNVAGGAGDDHVYGGDGDDHLWGDWQEDPDMVLPTDSGSDHLFGGRGNDILDGGYGDDELHGDEGNDLLYANAGNDTLLGGEGNDELNAVSGTNRLFGDEGNDILHSGTGDDYLNGGLGNDVYYFKRDFGHDVIDNNDRLKDRFDYIHFLETRRDEVEILRENDNLVIRTLDGAHQVTVFKHFSESEPWHFINAIRFADDDSWHPPHHLVNHPPEVVRSLDNLAVKADSDIGGQIALDAISDPDGEPLTYQLTMADGIPLPEWLQFDAQTGAISGHAPADSSLLHLRLTGTDHAGASAFTDFSLQVNAAPKVAHSLEPHRAVEGQDFSFQLPSDTFVDPESDPLNLQLLQSNGEALPDWLHFDAESGTVSGNAPVETPDLSLSLIATDPLGNQAHANFSLALTEPPQTVKTSWRGGTIHGKDGDDHLVGSNFNDRLYGEDGNDYLKAKFGNDVLDGGKGNDRMEGDWGNDEYRYRAGDGHDTIHDSQGKDTLILDGIRQSDTRFLLRGKDLLLEFHNGDGSIVIENHAGSGRMEHFRFADANLDHRAVDDLLRQMGNNQHGVI</sequence>
<accession>A0A1C3H3I6</accession>
<evidence type="ECO:0000256" key="4">
    <source>
        <dbReference type="SAM" id="Phobius"/>
    </source>
</evidence>
<dbReference type="Proteomes" id="UP000190837">
    <property type="component" value="Unassembled WGS sequence"/>
</dbReference>
<name>A0A1C3H3I6_9GAMM</name>
<reference evidence="7" key="1">
    <citation type="submission" date="2016-04" db="EMBL/GenBank/DDBJ databases">
        <authorList>
            <person name="Tagini F."/>
        </authorList>
    </citation>
    <scope>NUCLEOTIDE SEQUENCE [LARGE SCALE GENOMIC DNA]</scope>
    <source>
        <strain evidence="7">CHUV0807</strain>
    </source>
</reference>
<feature type="transmembrane region" description="Helical" evidence="4">
    <location>
        <begin position="120"/>
        <end position="146"/>
    </location>
</feature>
<dbReference type="InterPro" id="IPR006644">
    <property type="entry name" value="Cadg"/>
</dbReference>
<dbReference type="SUPFAM" id="SSF49313">
    <property type="entry name" value="Cadherin-like"/>
    <property type="match status" value="1"/>
</dbReference>
<protein>
    <submittedName>
        <fullName evidence="6">Alkaline phosphatase</fullName>
        <ecNumber evidence="6">3.1.3.1</ecNumber>
    </submittedName>
</protein>
<keyword evidence="4" id="KW-1133">Transmembrane helix</keyword>
<dbReference type="PANTHER" id="PTHR38340">
    <property type="entry name" value="S-LAYER PROTEIN"/>
    <property type="match status" value="1"/>
</dbReference>
<proteinExistence type="predicted"/>
<comment type="subcellular location">
    <subcellularLocation>
        <location evidence="1">Secreted</location>
    </subcellularLocation>
</comment>
<dbReference type="Gene3D" id="2.150.10.10">
    <property type="entry name" value="Serralysin-like metalloprotease, C-terminal"/>
    <property type="match status" value="9"/>
</dbReference>
<dbReference type="EMBL" id="FKLO01000037">
    <property type="protein sequence ID" value="SAM61744.1"/>
    <property type="molecule type" value="Genomic_DNA"/>
</dbReference>
<evidence type="ECO:0000256" key="1">
    <source>
        <dbReference type="ARBA" id="ARBA00004613"/>
    </source>
</evidence>
<dbReference type="RefSeq" id="WP_079540062.1">
    <property type="nucleotide sequence ID" value="NZ_FKLO01000037.1"/>
</dbReference>
<dbReference type="GO" id="GO:0005509">
    <property type="term" value="F:calcium ion binding"/>
    <property type="evidence" value="ECO:0007669"/>
    <property type="project" value="InterPro"/>
</dbReference>